<dbReference type="EMBL" id="BAABIS010000001">
    <property type="protein sequence ID" value="GAA4833608.1"/>
    <property type="molecule type" value="Genomic_DNA"/>
</dbReference>
<name>A0ABP9D950_9ACTN</name>
<organism evidence="3 4">
    <name type="scientific">Kitasatospora terrestris</name>
    <dbReference type="NCBI Taxonomy" id="258051"/>
    <lineage>
        <taxon>Bacteria</taxon>
        <taxon>Bacillati</taxon>
        <taxon>Actinomycetota</taxon>
        <taxon>Actinomycetes</taxon>
        <taxon>Kitasatosporales</taxon>
        <taxon>Streptomycetaceae</taxon>
        <taxon>Kitasatospora</taxon>
    </lineage>
</organism>
<dbReference type="RefSeq" id="WP_345695103.1">
    <property type="nucleotide sequence ID" value="NZ_BAABIS010000001.1"/>
</dbReference>
<feature type="domain" description="UspA" evidence="2">
    <location>
        <begin position="1"/>
        <end position="137"/>
    </location>
</feature>
<dbReference type="PANTHER" id="PTHR46268">
    <property type="entry name" value="STRESS RESPONSE PROTEIN NHAX"/>
    <property type="match status" value="1"/>
</dbReference>
<feature type="domain" description="UspA" evidence="2">
    <location>
        <begin position="146"/>
        <end position="267"/>
    </location>
</feature>
<reference evidence="4" key="1">
    <citation type="journal article" date="2019" name="Int. J. Syst. Evol. Microbiol.">
        <title>The Global Catalogue of Microorganisms (GCM) 10K type strain sequencing project: providing services to taxonomists for standard genome sequencing and annotation.</title>
        <authorList>
            <consortium name="The Broad Institute Genomics Platform"/>
            <consortium name="The Broad Institute Genome Sequencing Center for Infectious Disease"/>
            <person name="Wu L."/>
            <person name="Ma J."/>
        </authorList>
    </citation>
    <scope>NUCLEOTIDE SEQUENCE [LARGE SCALE GENOMIC DNA]</scope>
    <source>
        <strain evidence="4">JCM 13006</strain>
    </source>
</reference>
<dbReference type="Gene3D" id="3.40.50.620">
    <property type="entry name" value="HUPs"/>
    <property type="match status" value="2"/>
</dbReference>
<keyword evidence="4" id="KW-1185">Reference proteome</keyword>
<evidence type="ECO:0000313" key="4">
    <source>
        <dbReference type="Proteomes" id="UP001501752"/>
    </source>
</evidence>
<dbReference type="InterPro" id="IPR014729">
    <property type="entry name" value="Rossmann-like_a/b/a_fold"/>
</dbReference>
<dbReference type="InterPro" id="IPR006016">
    <property type="entry name" value="UspA"/>
</dbReference>
<gene>
    <name evidence="3" type="ORF">GCM10023235_05120</name>
</gene>
<proteinExistence type="inferred from homology"/>
<evidence type="ECO:0000259" key="2">
    <source>
        <dbReference type="Pfam" id="PF00582"/>
    </source>
</evidence>
<comment type="caution">
    <text evidence="3">The sequence shown here is derived from an EMBL/GenBank/DDBJ whole genome shotgun (WGS) entry which is preliminary data.</text>
</comment>
<sequence length="269" mass="27816">MATPVLAAVDGTPDSGPAVRWAAEEAERQGRPLRLVHAWGRPEHLAPALPGVSEVRGRALAALAGEAARVRSEHPAVPVETALLEVPAPRGLLAEAEHAALVVVGTHRPRGLPGLFLGSVGLAVAARTTRCPVVLVPPRAREQPGPVVVGVDPVRPSGTAVAFAAREARVRELTARAVSAWPQPGCWDDIGEDERASVAHAELERLGRVLPGPLRTAARALPGRPSTVLLAASADAALLVLGRSGRRLGPVAGEVCEYAVCPVAIVPDA</sequence>
<comment type="similarity">
    <text evidence="1">Belongs to the universal stress protein A family.</text>
</comment>
<protein>
    <submittedName>
        <fullName evidence="3">Universal stress protein</fullName>
    </submittedName>
</protein>
<dbReference type="PANTHER" id="PTHR46268:SF6">
    <property type="entry name" value="UNIVERSAL STRESS PROTEIN UP12"/>
    <property type="match status" value="1"/>
</dbReference>
<dbReference type="Pfam" id="PF00582">
    <property type="entry name" value="Usp"/>
    <property type="match status" value="2"/>
</dbReference>
<dbReference type="SUPFAM" id="SSF52402">
    <property type="entry name" value="Adenine nucleotide alpha hydrolases-like"/>
    <property type="match status" value="2"/>
</dbReference>
<accession>A0ABP9D950</accession>
<evidence type="ECO:0000256" key="1">
    <source>
        <dbReference type="ARBA" id="ARBA00008791"/>
    </source>
</evidence>
<dbReference type="Proteomes" id="UP001501752">
    <property type="component" value="Unassembled WGS sequence"/>
</dbReference>
<evidence type="ECO:0000313" key="3">
    <source>
        <dbReference type="EMBL" id="GAA4833608.1"/>
    </source>
</evidence>